<comment type="similarity">
    <text evidence="1">Belongs to the PemK/MazF family.</text>
</comment>
<dbReference type="Gene3D" id="2.30.30.110">
    <property type="match status" value="1"/>
</dbReference>
<name>A0A479ZRZ2_9CYAN</name>
<keyword evidence="2" id="KW-1277">Toxin-antitoxin system</keyword>
<proteinExistence type="inferred from homology"/>
<dbReference type="Pfam" id="PF02452">
    <property type="entry name" value="PemK_toxin"/>
    <property type="match status" value="1"/>
</dbReference>
<organism evidence="3 4">
    <name type="scientific">Sphaerospermopsis reniformis</name>
    <dbReference type="NCBI Taxonomy" id="531300"/>
    <lineage>
        <taxon>Bacteria</taxon>
        <taxon>Bacillati</taxon>
        <taxon>Cyanobacteriota</taxon>
        <taxon>Cyanophyceae</taxon>
        <taxon>Nostocales</taxon>
        <taxon>Aphanizomenonaceae</taxon>
        <taxon>Sphaerospermopsis</taxon>
    </lineage>
</organism>
<evidence type="ECO:0000256" key="2">
    <source>
        <dbReference type="ARBA" id="ARBA00022649"/>
    </source>
</evidence>
<comment type="caution">
    <text evidence="3">The sequence shown here is derived from an EMBL/GenBank/DDBJ whole genome shotgun (WGS) entry which is preliminary data.</text>
</comment>
<dbReference type="Proteomes" id="UP000300142">
    <property type="component" value="Unassembled WGS sequence"/>
</dbReference>
<dbReference type="SUPFAM" id="SSF50118">
    <property type="entry name" value="Cell growth inhibitor/plasmid maintenance toxic component"/>
    <property type="match status" value="1"/>
</dbReference>
<reference evidence="4" key="1">
    <citation type="submission" date="2019-02" db="EMBL/GenBank/DDBJ databases">
        <title>Draft genome sequence of Sphaerospermopsis reniformis NIES-1949.</title>
        <authorList>
            <person name="Yamaguchi H."/>
            <person name="Suzuki S."/>
            <person name="Kawachi M."/>
        </authorList>
    </citation>
    <scope>NUCLEOTIDE SEQUENCE [LARGE SCALE GENOMIC DNA]</scope>
    <source>
        <strain evidence="4">NIES-1949</strain>
    </source>
</reference>
<gene>
    <name evidence="3" type="ORF">SR1949_05640</name>
</gene>
<dbReference type="EMBL" id="BJCE01000010">
    <property type="protein sequence ID" value="GCL35469.1"/>
    <property type="molecule type" value="Genomic_DNA"/>
</dbReference>
<evidence type="ECO:0000313" key="4">
    <source>
        <dbReference type="Proteomes" id="UP000300142"/>
    </source>
</evidence>
<protein>
    <submittedName>
        <fullName evidence="3">Uncharacterized protein</fullName>
    </submittedName>
</protein>
<dbReference type="InterPro" id="IPR011067">
    <property type="entry name" value="Plasmid_toxin/cell-grow_inhib"/>
</dbReference>
<evidence type="ECO:0000313" key="3">
    <source>
        <dbReference type="EMBL" id="GCL35469.1"/>
    </source>
</evidence>
<dbReference type="GO" id="GO:0003677">
    <property type="term" value="F:DNA binding"/>
    <property type="evidence" value="ECO:0007669"/>
    <property type="project" value="InterPro"/>
</dbReference>
<keyword evidence="4" id="KW-1185">Reference proteome</keyword>
<evidence type="ECO:0000256" key="1">
    <source>
        <dbReference type="ARBA" id="ARBA00007521"/>
    </source>
</evidence>
<dbReference type="AlphaFoldDB" id="A0A479ZRZ2"/>
<dbReference type="RefSeq" id="WP_201277566.1">
    <property type="nucleotide sequence ID" value="NZ_BJCE01000010.1"/>
</dbReference>
<sequence length="116" mass="13143">MMEPNIHEIWLVSFPFSDLSSNKLRPALVIAIHREEVIILRIFSKIPDGNLRDTWVLVSDKDDDFQETGLKKSSIIRSDKIATVNQSVFQKKLGILSPMLIEKLNLALTISLNLGN</sequence>
<dbReference type="InterPro" id="IPR003477">
    <property type="entry name" value="PemK-like"/>
</dbReference>
<accession>A0A479ZRZ2</accession>